<dbReference type="GO" id="GO:0016020">
    <property type="term" value="C:membrane"/>
    <property type="evidence" value="ECO:0007669"/>
    <property type="project" value="UniProtKB-SubCell"/>
</dbReference>
<comment type="subcellular location">
    <subcellularLocation>
        <location evidence="1">Membrane</location>
        <topology evidence="1">Multi-pass membrane protein</topology>
    </subcellularLocation>
</comment>
<keyword evidence="4 5" id="KW-0472">Membrane</keyword>
<name>A0A5B9FTD1_9FLAO</name>
<reference evidence="7 8" key="1">
    <citation type="submission" date="2019-08" db="EMBL/GenBank/DDBJ databases">
        <title>Flavobacterium alkalisoli sp. nov., isolated from rhizosphere soil of Suaeda salsa.</title>
        <authorList>
            <person name="Sun J.-Q."/>
            <person name="Xu L."/>
        </authorList>
    </citation>
    <scope>NUCLEOTIDE SEQUENCE [LARGE SCALE GENOMIC DNA]</scope>
    <source>
        <strain evidence="7 8">XS-5</strain>
    </source>
</reference>
<dbReference type="PANTHER" id="PTHR37422">
    <property type="entry name" value="TEICHURONIC ACID BIOSYNTHESIS PROTEIN TUAE"/>
    <property type="match status" value="1"/>
</dbReference>
<dbReference type="OrthoDB" id="1118890at2"/>
<accession>A0A5B9FTD1</accession>
<dbReference type="EMBL" id="CP042831">
    <property type="protein sequence ID" value="QEE49459.1"/>
    <property type="molecule type" value="Genomic_DNA"/>
</dbReference>
<evidence type="ECO:0000256" key="3">
    <source>
        <dbReference type="ARBA" id="ARBA00022989"/>
    </source>
</evidence>
<feature type="transmembrane region" description="Helical" evidence="5">
    <location>
        <begin position="64"/>
        <end position="83"/>
    </location>
</feature>
<evidence type="ECO:0000256" key="1">
    <source>
        <dbReference type="ARBA" id="ARBA00004141"/>
    </source>
</evidence>
<feature type="transmembrane region" description="Helical" evidence="5">
    <location>
        <begin position="335"/>
        <end position="356"/>
    </location>
</feature>
<evidence type="ECO:0000259" key="6">
    <source>
        <dbReference type="Pfam" id="PF04932"/>
    </source>
</evidence>
<feature type="transmembrane region" description="Helical" evidence="5">
    <location>
        <begin position="119"/>
        <end position="137"/>
    </location>
</feature>
<proteinExistence type="predicted"/>
<feature type="transmembrane region" description="Helical" evidence="5">
    <location>
        <begin position="37"/>
        <end position="55"/>
    </location>
</feature>
<feature type="transmembrane region" description="Helical" evidence="5">
    <location>
        <begin position="184"/>
        <end position="210"/>
    </location>
</feature>
<feature type="transmembrane region" description="Helical" evidence="5">
    <location>
        <begin position="280"/>
        <end position="299"/>
    </location>
</feature>
<dbReference type="KEGG" id="fak:FUA48_07645"/>
<evidence type="ECO:0000256" key="2">
    <source>
        <dbReference type="ARBA" id="ARBA00022692"/>
    </source>
</evidence>
<sequence>MLQATNKKKGSWILFVILFFVNIGFKEVIRFLEVNDFLLEGIFVLTFISLMIFFISNTYQLKNILWLVVLFYFFLLFMSFQNLDILKVEYGLQKVFLGLFVPVLCIIVFNRYEWDDKSVLKYLIISVSIISIIGILYKLKGGFFDRSVSFGLLGSIPFGWVNGMAFLSLVLVREKSFKQIVLSLFFLTMIIWTGSKGPLLGVVLVCLIFWNRVLGKKVSTKIIVFSIVCIAFFILLIYSDDIRSVRMIIDFLADPEEYSEGVGKGSVGTRQEYIATSWKLFLENPIFGVGFGGWQSNFTDHKYPHNVSMEMLAETGFVGFVFFLYLLFKLKYKKIIAYVGLYGMMTLLFSGDFSYFRYAFFPLLLAYVSNDNTKL</sequence>
<keyword evidence="8" id="KW-1185">Reference proteome</keyword>
<evidence type="ECO:0000313" key="8">
    <source>
        <dbReference type="Proteomes" id="UP000321222"/>
    </source>
</evidence>
<dbReference type="Proteomes" id="UP000321222">
    <property type="component" value="Chromosome"/>
</dbReference>
<dbReference type="PANTHER" id="PTHR37422:SF13">
    <property type="entry name" value="LIPOPOLYSACCHARIDE BIOSYNTHESIS PROTEIN PA4999-RELATED"/>
    <property type="match status" value="1"/>
</dbReference>
<dbReference type="InterPro" id="IPR007016">
    <property type="entry name" value="O-antigen_ligase-rel_domated"/>
</dbReference>
<dbReference type="Pfam" id="PF04932">
    <property type="entry name" value="Wzy_C"/>
    <property type="match status" value="1"/>
</dbReference>
<feature type="transmembrane region" description="Helical" evidence="5">
    <location>
        <begin position="95"/>
        <end position="112"/>
    </location>
</feature>
<keyword evidence="7" id="KW-0436">Ligase</keyword>
<keyword evidence="3 5" id="KW-1133">Transmembrane helix</keyword>
<feature type="transmembrane region" description="Helical" evidence="5">
    <location>
        <begin position="311"/>
        <end position="328"/>
    </location>
</feature>
<feature type="transmembrane region" description="Helical" evidence="5">
    <location>
        <begin position="222"/>
        <end position="239"/>
    </location>
</feature>
<dbReference type="AlphaFoldDB" id="A0A5B9FTD1"/>
<evidence type="ECO:0000256" key="5">
    <source>
        <dbReference type="SAM" id="Phobius"/>
    </source>
</evidence>
<protein>
    <submittedName>
        <fullName evidence="7">O-antigen ligase family protein</fullName>
    </submittedName>
</protein>
<organism evidence="7 8">
    <name type="scientific">Flavobacterium alkalisoli</name>
    <dbReference type="NCBI Taxonomy" id="2602769"/>
    <lineage>
        <taxon>Bacteria</taxon>
        <taxon>Pseudomonadati</taxon>
        <taxon>Bacteroidota</taxon>
        <taxon>Flavobacteriia</taxon>
        <taxon>Flavobacteriales</taxon>
        <taxon>Flavobacteriaceae</taxon>
        <taxon>Flavobacterium</taxon>
    </lineage>
</organism>
<evidence type="ECO:0000256" key="4">
    <source>
        <dbReference type="ARBA" id="ARBA00023136"/>
    </source>
</evidence>
<feature type="transmembrane region" description="Helical" evidence="5">
    <location>
        <begin position="149"/>
        <end position="172"/>
    </location>
</feature>
<dbReference type="InterPro" id="IPR051533">
    <property type="entry name" value="WaaL-like"/>
</dbReference>
<gene>
    <name evidence="7" type="ORF">FUA48_07645</name>
</gene>
<feature type="transmembrane region" description="Helical" evidence="5">
    <location>
        <begin position="12"/>
        <end position="31"/>
    </location>
</feature>
<feature type="domain" description="O-antigen ligase-related" evidence="6">
    <location>
        <begin position="182"/>
        <end position="324"/>
    </location>
</feature>
<keyword evidence="2 5" id="KW-0812">Transmembrane</keyword>
<dbReference type="GO" id="GO:0016874">
    <property type="term" value="F:ligase activity"/>
    <property type="evidence" value="ECO:0007669"/>
    <property type="project" value="UniProtKB-KW"/>
</dbReference>
<evidence type="ECO:0000313" key="7">
    <source>
        <dbReference type="EMBL" id="QEE49459.1"/>
    </source>
</evidence>
<dbReference type="RefSeq" id="WP_147582972.1">
    <property type="nucleotide sequence ID" value="NZ_CP042831.1"/>
</dbReference>